<name>A0A0C9SEG6_AMBAM</name>
<evidence type="ECO:0000256" key="2">
    <source>
        <dbReference type="SAM" id="SignalP"/>
    </source>
</evidence>
<keyword evidence="2" id="KW-0732">Signal</keyword>
<dbReference type="AlphaFoldDB" id="A0A0C9SEG6"/>
<feature type="signal peptide" evidence="2">
    <location>
        <begin position="1"/>
        <end position="20"/>
    </location>
</feature>
<organism evidence="3">
    <name type="scientific">Amblyomma americanum</name>
    <name type="common">Lone star tick</name>
    <dbReference type="NCBI Taxonomy" id="6943"/>
    <lineage>
        <taxon>Eukaryota</taxon>
        <taxon>Metazoa</taxon>
        <taxon>Ecdysozoa</taxon>
        <taxon>Arthropoda</taxon>
        <taxon>Chelicerata</taxon>
        <taxon>Arachnida</taxon>
        <taxon>Acari</taxon>
        <taxon>Parasitiformes</taxon>
        <taxon>Ixodida</taxon>
        <taxon>Ixodoidea</taxon>
        <taxon>Ixodidae</taxon>
        <taxon>Amblyomminae</taxon>
        <taxon>Amblyomma</taxon>
    </lineage>
</organism>
<proteinExistence type="evidence at transcript level"/>
<evidence type="ECO:0000313" key="3">
    <source>
        <dbReference type="EMBL" id="JAG92657.1"/>
    </source>
</evidence>
<evidence type="ECO:0000256" key="1">
    <source>
        <dbReference type="SAM" id="MobiDB-lite"/>
    </source>
</evidence>
<sequence>MKSTALFASVLWALIVASECQPRPPPGRQCPLWVLVGLFQVQPPVFCLPGLSAVIADINNDLLARADVTSVNRIIEPAARISAHAPTSGTAEHVVHQAFKRSPASALFFSGLGSSASETMFRSHFCFILQFLVGLFQVQPPVFCLPGLSAVIADINNDLLARADVTSVNRIIEPAARISAHAPTSGTAEHVVHQAFKRSPASAFIFSGLGSSASETMFRSHFCFILQCAPGALPGSQCAPGCSCGQRPNLIHRHLLPCNPSPLAGGRSPSPPRRRPSTNANVAAG</sequence>
<protein>
    <submittedName>
        <fullName evidence="3">Putative secreted protein</fullName>
    </submittedName>
</protein>
<feature type="chain" id="PRO_5002213022" evidence="2">
    <location>
        <begin position="21"/>
        <end position="285"/>
    </location>
</feature>
<dbReference type="EMBL" id="GBZX01000083">
    <property type="protein sequence ID" value="JAG92657.1"/>
    <property type="molecule type" value="mRNA"/>
</dbReference>
<feature type="region of interest" description="Disordered" evidence="1">
    <location>
        <begin position="261"/>
        <end position="285"/>
    </location>
</feature>
<reference evidence="3" key="1">
    <citation type="journal article" date="2015" name="PLoS ONE">
        <title>An Insight into the Sialome of the Lone Star Tick, Amblyomma americanum, with a Glimpse on Its Time Dependent Gene Expression.</title>
        <authorList>
            <person name="Karim S."/>
            <person name="Ribeiro J.M."/>
        </authorList>
    </citation>
    <scope>NUCLEOTIDE SEQUENCE</scope>
    <source>
        <tissue evidence="3">Salivary gland</tissue>
    </source>
</reference>
<accession>A0A0C9SEG6</accession>